<dbReference type="AlphaFoldDB" id="A0A9P4UVH4"/>
<dbReference type="Proteomes" id="UP000799444">
    <property type="component" value="Unassembled WGS sequence"/>
</dbReference>
<dbReference type="GO" id="GO:0003677">
    <property type="term" value="F:DNA binding"/>
    <property type="evidence" value="ECO:0007669"/>
    <property type="project" value="UniProtKB-KW"/>
</dbReference>
<dbReference type="InterPro" id="IPR008967">
    <property type="entry name" value="p53-like_TF_DNA-bd_sf"/>
</dbReference>
<dbReference type="GO" id="GO:0051321">
    <property type="term" value="P:meiotic cell cycle"/>
    <property type="evidence" value="ECO:0007669"/>
    <property type="project" value="TreeGrafter"/>
</dbReference>
<dbReference type="InterPro" id="IPR037141">
    <property type="entry name" value="NDT80_DNA-bd_dom_sf"/>
</dbReference>
<feature type="compositionally biased region" description="Basic and acidic residues" evidence="3">
    <location>
        <begin position="207"/>
        <end position="221"/>
    </location>
</feature>
<feature type="compositionally biased region" description="Gly residues" evidence="3">
    <location>
        <begin position="353"/>
        <end position="370"/>
    </location>
</feature>
<dbReference type="EMBL" id="ML996229">
    <property type="protein sequence ID" value="KAF2729972.1"/>
    <property type="molecule type" value="Genomic_DNA"/>
</dbReference>
<dbReference type="SUPFAM" id="SSF49417">
    <property type="entry name" value="p53-like transcription factors"/>
    <property type="match status" value="1"/>
</dbReference>
<evidence type="ECO:0000256" key="1">
    <source>
        <dbReference type="ARBA" id="ARBA00023125"/>
    </source>
</evidence>
<evidence type="ECO:0000313" key="6">
    <source>
        <dbReference type="Proteomes" id="UP000799444"/>
    </source>
</evidence>
<feature type="domain" description="NDT80" evidence="4">
    <location>
        <begin position="44"/>
        <end position="344"/>
    </location>
</feature>
<dbReference type="Gene3D" id="2.60.40.1390">
    <property type="entry name" value="NDT80 DNA-binding domain"/>
    <property type="match status" value="1"/>
</dbReference>
<gene>
    <name evidence="5" type="ORF">EJ04DRAFT_56074</name>
</gene>
<feature type="region of interest" description="Disordered" evidence="3">
    <location>
        <begin position="204"/>
        <end position="236"/>
    </location>
</feature>
<dbReference type="PANTHER" id="PTHR35144:SF2">
    <property type="entry name" value="MEIOSIS-SPECIFIC TRANSCRIPTION FACTOR NDT80"/>
    <property type="match status" value="1"/>
</dbReference>
<dbReference type="InterPro" id="IPR024061">
    <property type="entry name" value="NDT80_DNA-bd_dom"/>
</dbReference>
<organism evidence="5 6">
    <name type="scientific">Polyplosphaeria fusca</name>
    <dbReference type="NCBI Taxonomy" id="682080"/>
    <lineage>
        <taxon>Eukaryota</taxon>
        <taxon>Fungi</taxon>
        <taxon>Dikarya</taxon>
        <taxon>Ascomycota</taxon>
        <taxon>Pezizomycotina</taxon>
        <taxon>Dothideomycetes</taxon>
        <taxon>Pleosporomycetidae</taxon>
        <taxon>Pleosporales</taxon>
        <taxon>Tetraplosphaeriaceae</taxon>
        <taxon>Polyplosphaeria</taxon>
    </lineage>
</organism>
<evidence type="ECO:0000313" key="5">
    <source>
        <dbReference type="EMBL" id="KAF2729972.1"/>
    </source>
</evidence>
<feature type="region of interest" description="Disordered" evidence="3">
    <location>
        <begin position="334"/>
        <end position="370"/>
    </location>
</feature>
<reference evidence="5" key="1">
    <citation type="journal article" date="2020" name="Stud. Mycol.">
        <title>101 Dothideomycetes genomes: a test case for predicting lifestyles and emergence of pathogens.</title>
        <authorList>
            <person name="Haridas S."/>
            <person name="Albert R."/>
            <person name="Binder M."/>
            <person name="Bloem J."/>
            <person name="Labutti K."/>
            <person name="Salamov A."/>
            <person name="Andreopoulos B."/>
            <person name="Baker S."/>
            <person name="Barry K."/>
            <person name="Bills G."/>
            <person name="Bluhm B."/>
            <person name="Cannon C."/>
            <person name="Castanera R."/>
            <person name="Culley D."/>
            <person name="Daum C."/>
            <person name="Ezra D."/>
            <person name="Gonzalez J."/>
            <person name="Henrissat B."/>
            <person name="Kuo A."/>
            <person name="Liang C."/>
            <person name="Lipzen A."/>
            <person name="Lutzoni F."/>
            <person name="Magnuson J."/>
            <person name="Mondo S."/>
            <person name="Nolan M."/>
            <person name="Ohm R."/>
            <person name="Pangilinan J."/>
            <person name="Park H.-J."/>
            <person name="Ramirez L."/>
            <person name="Alfaro M."/>
            <person name="Sun H."/>
            <person name="Tritt A."/>
            <person name="Yoshinaga Y."/>
            <person name="Zwiers L.-H."/>
            <person name="Turgeon B."/>
            <person name="Goodwin S."/>
            <person name="Spatafora J."/>
            <person name="Crous P."/>
            <person name="Grigoriev I."/>
        </authorList>
    </citation>
    <scope>NUCLEOTIDE SEQUENCE</scope>
    <source>
        <strain evidence="5">CBS 125425</strain>
    </source>
</reference>
<protein>
    <submittedName>
        <fullName evidence="5">P53-like transcription factor</fullName>
    </submittedName>
</protein>
<dbReference type="Pfam" id="PF05224">
    <property type="entry name" value="NDT80_PhoG"/>
    <property type="match status" value="1"/>
</dbReference>
<feature type="compositionally biased region" description="Polar residues" evidence="3">
    <location>
        <begin position="1"/>
        <end position="16"/>
    </location>
</feature>
<comment type="caution">
    <text evidence="5">The sequence shown here is derived from an EMBL/GenBank/DDBJ whole genome shotgun (WGS) entry which is preliminary data.</text>
</comment>
<dbReference type="PROSITE" id="PS51517">
    <property type="entry name" value="NDT80"/>
    <property type="match status" value="1"/>
</dbReference>
<name>A0A9P4UVH4_9PLEO</name>
<dbReference type="GO" id="GO:0000228">
    <property type="term" value="C:nuclear chromosome"/>
    <property type="evidence" value="ECO:0007669"/>
    <property type="project" value="TreeGrafter"/>
</dbReference>
<dbReference type="PANTHER" id="PTHR35144">
    <property type="entry name" value="MEIOSIS-SPECIFIC TRANSCRIPTION FACTOR NDT80"/>
    <property type="match status" value="1"/>
</dbReference>
<dbReference type="InterPro" id="IPR052605">
    <property type="entry name" value="Fungal_trans_regulator"/>
</dbReference>
<keyword evidence="6" id="KW-1185">Reference proteome</keyword>
<feature type="compositionally biased region" description="Low complexity" evidence="3">
    <location>
        <begin position="407"/>
        <end position="431"/>
    </location>
</feature>
<dbReference type="GO" id="GO:0003700">
    <property type="term" value="F:DNA-binding transcription factor activity"/>
    <property type="evidence" value="ECO:0007669"/>
    <property type="project" value="UniProtKB-UniRule"/>
</dbReference>
<dbReference type="OrthoDB" id="2288358at2759"/>
<evidence type="ECO:0000256" key="2">
    <source>
        <dbReference type="PROSITE-ProRule" id="PRU00850"/>
    </source>
</evidence>
<feature type="region of interest" description="Disordered" evidence="3">
    <location>
        <begin position="1"/>
        <end position="108"/>
    </location>
</feature>
<feature type="region of interest" description="Disordered" evidence="3">
    <location>
        <begin position="400"/>
        <end position="431"/>
    </location>
</feature>
<evidence type="ECO:0000256" key="3">
    <source>
        <dbReference type="SAM" id="MobiDB-lite"/>
    </source>
</evidence>
<dbReference type="GO" id="GO:0045944">
    <property type="term" value="P:positive regulation of transcription by RNA polymerase II"/>
    <property type="evidence" value="ECO:0007669"/>
    <property type="project" value="TreeGrafter"/>
</dbReference>
<accession>A0A9P4UVH4</accession>
<feature type="DNA-binding region" description="NDT80" evidence="2">
    <location>
        <begin position="44"/>
        <end position="344"/>
    </location>
</feature>
<feature type="compositionally biased region" description="Polar residues" evidence="3">
    <location>
        <begin position="29"/>
        <end position="45"/>
    </location>
</feature>
<sequence>MASTRRLSTMTDSSSGMLPPTRSPMGNPVSPSLSARDNYTTSTPHLNRHPHTTLSPRHPDISRYPLSDTPRSALPPTMSLSNSGGYGVASSMPYGQPDRQSDSPPFNAQDTYYEITCEGTPVTLNIEAKIDKGFFLSSDRTWTCYRRNYFAVSVFYGLTPWVPNGRLYLNHSQPGKQPEQIQSMAVSLAAAVDGSGGKSIELIQHTPKRDKGPQLPMKKEPLAPTPPGKSHEHGYNLNAFHTTTSSIAPQLPMQENADSNHSYSPTTHSNSNYQCSFERIQFKSATANNGKRRAQQQYYHLVAELWANVQSARETEPRWIKIAARSSAAVVVRGRSPSHYSNEGPHNPAGNARGSGGPGVGGSGHHGLGSNGGAGYRGGYSNGLSGSGGSGMSGHMYRGGTSYSVDPSPAGSHSISSASSLSGGPAEGLAGDQQMVDDEENKMMDGHEGYQYFPAPLYDSMHAKSEVHGLPMPERRIIKEEYPGSGAIASGWQVGNCGRFQGMETSRGYYPDVHAHAGF</sequence>
<keyword evidence="1 2" id="KW-0238">DNA-binding</keyword>
<evidence type="ECO:0000259" key="4">
    <source>
        <dbReference type="PROSITE" id="PS51517"/>
    </source>
</evidence>
<proteinExistence type="predicted"/>